<sequence length="500" mass="55802">MDFSLRGASFMGEEQAAPNIQHVRKRHRASHQKSRLGCFSCKLRRVKCDEAHPVCGSCSSRGEPCSFPEPPAPSHRTRRERPRSGHRGSGSPHDHDSQPFLKPLVIYASRSAGIPTPVDGHTLNMDNLLSMQFFHMRTAHEMSLNPKRSMVWQRVIPDLAASHHYLMHLLLALGGIHMITEQTRPRRGERDAVDLLVVMDHHQQGLQGFREEVARISNSNAEAVYAGSLLLVAFVYASLQVPELNPFATTVNQHPPGTTYKLHLSWLHLIRGVPTVIRDQWAALRASRMRPMVLYFHGEEYWDDLPLVSSLSNLSHCSPRILLFAQGTCQAVADLRASCDAIQPPDSNELHLTPGFYLATADGAGYGPSRAIDVLETVYSRVVAVLKCSCSVSERGSPDDSDIQANLEEAAVQSWPNSVPDNFITLLDMDEPVDLGWGLSLVILAHYYVINTLVDRWFLASFTEEILKIQTSVSNLDNTHLSQLMIWPVKVATTEAPYSR</sequence>
<organism evidence="1 2">
    <name type="scientific">Aspergillus melleus</name>
    <dbReference type="NCBI Taxonomy" id="138277"/>
    <lineage>
        <taxon>Eukaryota</taxon>
        <taxon>Fungi</taxon>
        <taxon>Dikarya</taxon>
        <taxon>Ascomycota</taxon>
        <taxon>Pezizomycotina</taxon>
        <taxon>Eurotiomycetes</taxon>
        <taxon>Eurotiomycetidae</taxon>
        <taxon>Eurotiales</taxon>
        <taxon>Aspergillaceae</taxon>
        <taxon>Aspergillus</taxon>
        <taxon>Aspergillus subgen. Circumdati</taxon>
    </lineage>
</organism>
<reference evidence="1 2" key="1">
    <citation type="journal article" date="2023" name="ACS Omega">
        <title>Identification of the Neoaspergillic Acid Biosynthesis Gene Cluster by Establishing an In Vitro CRISPR-Ribonucleoprotein Genetic System in Aspergillus melleus.</title>
        <authorList>
            <person name="Yuan B."/>
            <person name="Grau M.F."/>
            <person name="Murata R.M."/>
            <person name="Torok T."/>
            <person name="Venkateswaran K."/>
            <person name="Stajich J.E."/>
            <person name="Wang C.C.C."/>
        </authorList>
    </citation>
    <scope>NUCLEOTIDE SEQUENCE [LARGE SCALE GENOMIC DNA]</scope>
    <source>
        <strain evidence="1 2">IMV 1140</strain>
    </source>
</reference>
<accession>A0ACC3AWM7</accession>
<evidence type="ECO:0000313" key="1">
    <source>
        <dbReference type="EMBL" id="KAK1142199.1"/>
    </source>
</evidence>
<dbReference type="Proteomes" id="UP001177260">
    <property type="component" value="Unassembled WGS sequence"/>
</dbReference>
<gene>
    <name evidence="1" type="ORF">N8T08_008125</name>
</gene>
<proteinExistence type="predicted"/>
<protein>
    <submittedName>
        <fullName evidence="1">Uncharacterized protein</fullName>
    </submittedName>
</protein>
<evidence type="ECO:0000313" key="2">
    <source>
        <dbReference type="Proteomes" id="UP001177260"/>
    </source>
</evidence>
<comment type="caution">
    <text evidence="1">The sequence shown here is derived from an EMBL/GenBank/DDBJ whole genome shotgun (WGS) entry which is preliminary data.</text>
</comment>
<name>A0ACC3AWM7_9EURO</name>
<dbReference type="EMBL" id="JAOPJF010000053">
    <property type="protein sequence ID" value="KAK1142199.1"/>
    <property type="molecule type" value="Genomic_DNA"/>
</dbReference>
<keyword evidence="2" id="KW-1185">Reference proteome</keyword>